<evidence type="ECO:0000256" key="5">
    <source>
        <dbReference type="ARBA" id="ARBA00022519"/>
    </source>
</evidence>
<keyword evidence="7" id="KW-0653">Protein transport</keyword>
<protein>
    <submittedName>
        <fullName evidence="13">Energy transducer TonB</fullName>
    </submittedName>
</protein>
<comment type="subcellular location">
    <subcellularLocation>
        <location evidence="1">Cell inner membrane</location>
        <topology evidence="1">Single-pass membrane protein</topology>
        <orientation evidence="1">Periplasmic side</orientation>
    </subcellularLocation>
</comment>
<feature type="region of interest" description="Disordered" evidence="10">
    <location>
        <begin position="61"/>
        <end position="188"/>
    </location>
</feature>
<dbReference type="EMBL" id="DTGR01000224">
    <property type="protein sequence ID" value="HHS30926.1"/>
    <property type="molecule type" value="Genomic_DNA"/>
</dbReference>
<evidence type="ECO:0000256" key="3">
    <source>
        <dbReference type="ARBA" id="ARBA00022448"/>
    </source>
</evidence>
<feature type="compositionally biased region" description="Basic residues" evidence="10">
    <location>
        <begin position="91"/>
        <end position="101"/>
    </location>
</feature>
<keyword evidence="4" id="KW-1003">Cell membrane</keyword>
<evidence type="ECO:0000256" key="11">
    <source>
        <dbReference type="SAM" id="Phobius"/>
    </source>
</evidence>
<dbReference type="GO" id="GO:0030288">
    <property type="term" value="C:outer membrane-bounded periplasmic space"/>
    <property type="evidence" value="ECO:0007669"/>
    <property type="project" value="InterPro"/>
</dbReference>
<gene>
    <name evidence="13" type="ORF">ENV52_14660</name>
</gene>
<dbReference type="InterPro" id="IPR006260">
    <property type="entry name" value="TonB/TolA_C"/>
</dbReference>
<dbReference type="GO" id="GO:0031992">
    <property type="term" value="F:energy transducer activity"/>
    <property type="evidence" value="ECO:0007669"/>
    <property type="project" value="InterPro"/>
</dbReference>
<dbReference type="PROSITE" id="PS52015">
    <property type="entry name" value="TONB_CTD"/>
    <property type="match status" value="1"/>
</dbReference>
<keyword evidence="8 11" id="KW-1133">Transmembrane helix</keyword>
<evidence type="ECO:0000256" key="10">
    <source>
        <dbReference type="SAM" id="MobiDB-lite"/>
    </source>
</evidence>
<dbReference type="AlphaFoldDB" id="A0A7V6DR61"/>
<comment type="caution">
    <text evidence="13">The sequence shown here is derived from an EMBL/GenBank/DDBJ whole genome shotgun (WGS) entry which is preliminary data.</text>
</comment>
<keyword evidence="9 11" id="KW-0472">Membrane</keyword>
<dbReference type="InterPro" id="IPR037682">
    <property type="entry name" value="TonB_C"/>
</dbReference>
<evidence type="ECO:0000256" key="4">
    <source>
        <dbReference type="ARBA" id="ARBA00022475"/>
    </source>
</evidence>
<dbReference type="NCBIfam" id="TIGR01352">
    <property type="entry name" value="tonB_Cterm"/>
    <property type="match status" value="1"/>
</dbReference>
<dbReference type="PANTHER" id="PTHR33446">
    <property type="entry name" value="PROTEIN TONB-RELATED"/>
    <property type="match status" value="1"/>
</dbReference>
<dbReference type="Pfam" id="PF03544">
    <property type="entry name" value="TonB_C"/>
    <property type="match status" value="1"/>
</dbReference>
<dbReference type="GO" id="GO:0015891">
    <property type="term" value="P:siderophore transport"/>
    <property type="evidence" value="ECO:0007669"/>
    <property type="project" value="InterPro"/>
</dbReference>
<dbReference type="PRINTS" id="PR01374">
    <property type="entry name" value="TONBPROTEIN"/>
</dbReference>
<dbReference type="GO" id="GO:0055085">
    <property type="term" value="P:transmembrane transport"/>
    <property type="evidence" value="ECO:0007669"/>
    <property type="project" value="InterPro"/>
</dbReference>
<keyword evidence="6 11" id="KW-0812">Transmembrane</keyword>
<dbReference type="GO" id="GO:0015031">
    <property type="term" value="P:protein transport"/>
    <property type="evidence" value="ECO:0007669"/>
    <property type="project" value="UniProtKB-KW"/>
</dbReference>
<proteinExistence type="inferred from homology"/>
<evidence type="ECO:0000256" key="9">
    <source>
        <dbReference type="ARBA" id="ARBA00023136"/>
    </source>
</evidence>
<dbReference type="InterPro" id="IPR003538">
    <property type="entry name" value="TonB"/>
</dbReference>
<evidence type="ECO:0000256" key="8">
    <source>
        <dbReference type="ARBA" id="ARBA00022989"/>
    </source>
</evidence>
<keyword evidence="3" id="KW-0813">Transport</keyword>
<dbReference type="InterPro" id="IPR051045">
    <property type="entry name" value="TonB-dependent_transducer"/>
</dbReference>
<feature type="compositionally biased region" description="Basic and acidic residues" evidence="10">
    <location>
        <begin position="103"/>
        <end position="114"/>
    </location>
</feature>
<feature type="transmembrane region" description="Helical" evidence="11">
    <location>
        <begin position="16"/>
        <end position="38"/>
    </location>
</feature>
<feature type="compositionally biased region" description="Gly residues" evidence="10">
    <location>
        <begin position="161"/>
        <end position="188"/>
    </location>
</feature>
<dbReference type="PANTHER" id="PTHR33446:SF2">
    <property type="entry name" value="PROTEIN TONB"/>
    <property type="match status" value="1"/>
</dbReference>
<reference evidence="13" key="1">
    <citation type="journal article" date="2020" name="mSystems">
        <title>Genome- and Community-Level Interaction Insights into Carbon Utilization and Element Cycling Functions of Hydrothermarchaeota in Hydrothermal Sediment.</title>
        <authorList>
            <person name="Zhou Z."/>
            <person name="Liu Y."/>
            <person name="Xu W."/>
            <person name="Pan J."/>
            <person name="Luo Z.H."/>
            <person name="Li M."/>
        </authorList>
    </citation>
    <scope>NUCLEOTIDE SEQUENCE [LARGE SCALE GENOMIC DNA]</scope>
    <source>
        <strain evidence="13">SpSt-767</strain>
    </source>
</reference>
<evidence type="ECO:0000256" key="2">
    <source>
        <dbReference type="ARBA" id="ARBA00006555"/>
    </source>
</evidence>
<dbReference type="SUPFAM" id="SSF74653">
    <property type="entry name" value="TolA/TonB C-terminal domain"/>
    <property type="match status" value="1"/>
</dbReference>
<keyword evidence="5" id="KW-0997">Cell inner membrane</keyword>
<evidence type="ECO:0000313" key="13">
    <source>
        <dbReference type="EMBL" id="HHS30926.1"/>
    </source>
</evidence>
<evidence type="ECO:0000256" key="6">
    <source>
        <dbReference type="ARBA" id="ARBA00022692"/>
    </source>
</evidence>
<evidence type="ECO:0000256" key="1">
    <source>
        <dbReference type="ARBA" id="ARBA00004383"/>
    </source>
</evidence>
<feature type="compositionally biased region" description="Low complexity" evidence="10">
    <location>
        <begin position="135"/>
        <end position="154"/>
    </location>
</feature>
<name>A0A7V6DR61_9BACT</name>
<organism evidence="13">
    <name type="scientific">Desulfobacca acetoxidans</name>
    <dbReference type="NCBI Taxonomy" id="60893"/>
    <lineage>
        <taxon>Bacteria</taxon>
        <taxon>Pseudomonadati</taxon>
        <taxon>Thermodesulfobacteriota</taxon>
        <taxon>Desulfobaccia</taxon>
        <taxon>Desulfobaccales</taxon>
        <taxon>Desulfobaccaceae</taxon>
        <taxon>Desulfobacca</taxon>
    </lineage>
</organism>
<evidence type="ECO:0000256" key="7">
    <source>
        <dbReference type="ARBA" id="ARBA00022927"/>
    </source>
</evidence>
<comment type="similarity">
    <text evidence="2">Belongs to the TonB family.</text>
</comment>
<evidence type="ECO:0000259" key="12">
    <source>
        <dbReference type="PROSITE" id="PS52015"/>
    </source>
</evidence>
<sequence>MDGVYPEEAGSGSRAIWIWALAGSLAVHCALMAAALSWKASLPPKPPKVVPVEAITLTQVCPGPSGGQGGQPAPAAQALPPPRHPVQPAKPKARPKPKPVVRKPAEKPEFREMPDLPPPLPPALSIPKPAPLPASKPAYSSGSPPSGSTTASTGRYAVSGAGSGAGSSGSGQGTGSGSGAGPGRGPGFGSGSLLQGYLRHIRSLLEHQKNYPVMAQRLNIQGVAVLQFTIAADGRLLATNLCKSSGNDILDKAAQETVRKVGRFPPLPAGLGRQQLTVEIPLAYRLQN</sequence>
<feature type="compositionally biased region" description="Pro residues" evidence="10">
    <location>
        <begin position="115"/>
        <end position="134"/>
    </location>
</feature>
<dbReference type="Gene3D" id="3.30.1150.10">
    <property type="match status" value="1"/>
</dbReference>
<dbReference type="GO" id="GO:0098797">
    <property type="term" value="C:plasma membrane protein complex"/>
    <property type="evidence" value="ECO:0007669"/>
    <property type="project" value="TreeGrafter"/>
</dbReference>
<feature type="domain" description="TonB C-terminal" evidence="12">
    <location>
        <begin position="196"/>
        <end position="288"/>
    </location>
</feature>
<accession>A0A7V6DR61</accession>